<keyword evidence="6 7" id="KW-0472">Membrane</keyword>
<protein>
    <recommendedName>
        <fullName evidence="10">Transmembrane protein 8B</fullName>
    </recommendedName>
</protein>
<evidence type="ECO:0000256" key="7">
    <source>
        <dbReference type="SAM" id="Phobius"/>
    </source>
</evidence>
<feature type="transmembrane region" description="Helical" evidence="7">
    <location>
        <begin position="269"/>
        <end position="290"/>
    </location>
</feature>
<feature type="transmembrane region" description="Helical" evidence="7">
    <location>
        <begin position="355"/>
        <end position="374"/>
    </location>
</feature>
<keyword evidence="9" id="KW-1185">Reference proteome</keyword>
<sequence>MHKRYIPPDGTYSYTAVLDKCVVKNQIDDNDTDSSCPVTIDIAMDEVPHALSRDSYSLDCYNASLPCKMFVKTPYVSRWNYLRFSIHDDLTNFTDENSQNGRVWFCLMKYRIPSLDSVINCDGGIGLNTSTLSNDTTRELLYIPYPEEGKWYIGLHSMCVQKNDSRKSVPCKHLPTIQMDVELSKCIDRQCGKYGVCREYISGLLIYSACDCYGGKDDIEPKDKKSVNCVQAKKVQGDIVVLMVLPLILFLGWRGFGCTDGSNAVSESVALIAVLMLTISNLFFIPGILIALRRGYYVEAFVYLYNMFFSTIKKCYEKRSCFPSKKWYIRHFLPGIVLSGTGLLIFTLLETDDNYKYTHSVWHITISLSIVFFLPPKGHFSGVSTMAVLHTLNTRDEPV</sequence>
<evidence type="ECO:0000256" key="6">
    <source>
        <dbReference type="ARBA" id="ARBA00023136"/>
    </source>
</evidence>
<comment type="similarity">
    <text evidence="2">Belongs to the TMEM8 family.</text>
</comment>
<feature type="transmembrane region" description="Helical" evidence="7">
    <location>
        <begin position="239"/>
        <end position="257"/>
    </location>
</feature>
<comment type="caution">
    <text evidence="8">The sequence shown here is derived from an EMBL/GenBank/DDBJ whole genome shotgun (WGS) entry which is preliminary data.</text>
</comment>
<evidence type="ECO:0000313" key="8">
    <source>
        <dbReference type="EMBL" id="KAJ8305318.1"/>
    </source>
</evidence>
<dbReference type="PANTHER" id="PTHR14319:SF3">
    <property type="entry name" value="TRANSMEMBRANE PROTEIN-LIKE PROTEIN"/>
    <property type="match status" value="1"/>
</dbReference>
<comment type="subcellular location">
    <subcellularLocation>
        <location evidence="1">Cell membrane</location>
        <topology evidence="1">Multi-pass membrane protein</topology>
    </subcellularLocation>
</comment>
<accession>A0ABQ9EJ64</accession>
<dbReference type="EMBL" id="JARBDR010000813">
    <property type="protein sequence ID" value="KAJ8305318.1"/>
    <property type="molecule type" value="Genomic_DNA"/>
</dbReference>
<keyword evidence="4 7" id="KW-0812">Transmembrane</keyword>
<keyword evidence="5 7" id="KW-1133">Transmembrane helix</keyword>
<dbReference type="PANTHER" id="PTHR14319">
    <property type="entry name" value="FIVE-SPAN TRANSMEMBRANE PROTEIN M83"/>
    <property type="match status" value="1"/>
</dbReference>
<gene>
    <name evidence="8" type="ORF">KUTeg_015863</name>
</gene>
<evidence type="ECO:0000256" key="2">
    <source>
        <dbReference type="ARBA" id="ARBA00005542"/>
    </source>
</evidence>
<proteinExistence type="inferred from homology"/>
<feature type="transmembrane region" description="Helical" evidence="7">
    <location>
        <begin position="296"/>
        <end position="316"/>
    </location>
</feature>
<evidence type="ECO:0008006" key="10">
    <source>
        <dbReference type="Google" id="ProtNLM"/>
    </source>
</evidence>
<evidence type="ECO:0000256" key="5">
    <source>
        <dbReference type="ARBA" id="ARBA00022989"/>
    </source>
</evidence>
<dbReference type="InterPro" id="IPR021910">
    <property type="entry name" value="NGX6/PGAP6/MYMK"/>
</dbReference>
<evidence type="ECO:0000256" key="4">
    <source>
        <dbReference type="ARBA" id="ARBA00022692"/>
    </source>
</evidence>
<evidence type="ECO:0000313" key="9">
    <source>
        <dbReference type="Proteomes" id="UP001217089"/>
    </source>
</evidence>
<evidence type="ECO:0000256" key="3">
    <source>
        <dbReference type="ARBA" id="ARBA00022475"/>
    </source>
</evidence>
<dbReference type="Proteomes" id="UP001217089">
    <property type="component" value="Unassembled WGS sequence"/>
</dbReference>
<organism evidence="8 9">
    <name type="scientific">Tegillarca granosa</name>
    <name type="common">Malaysian cockle</name>
    <name type="synonym">Anadara granosa</name>
    <dbReference type="NCBI Taxonomy" id="220873"/>
    <lineage>
        <taxon>Eukaryota</taxon>
        <taxon>Metazoa</taxon>
        <taxon>Spiralia</taxon>
        <taxon>Lophotrochozoa</taxon>
        <taxon>Mollusca</taxon>
        <taxon>Bivalvia</taxon>
        <taxon>Autobranchia</taxon>
        <taxon>Pteriomorphia</taxon>
        <taxon>Arcoida</taxon>
        <taxon>Arcoidea</taxon>
        <taxon>Arcidae</taxon>
        <taxon>Tegillarca</taxon>
    </lineage>
</organism>
<feature type="transmembrane region" description="Helical" evidence="7">
    <location>
        <begin position="328"/>
        <end position="349"/>
    </location>
</feature>
<name>A0ABQ9EJ64_TEGGR</name>
<dbReference type="Pfam" id="PF12036">
    <property type="entry name" value="DUF3522"/>
    <property type="match status" value="2"/>
</dbReference>
<keyword evidence="3" id="KW-1003">Cell membrane</keyword>
<reference evidence="8 9" key="1">
    <citation type="submission" date="2022-12" db="EMBL/GenBank/DDBJ databases">
        <title>Chromosome-level genome of Tegillarca granosa.</title>
        <authorList>
            <person name="Kim J."/>
        </authorList>
    </citation>
    <scope>NUCLEOTIDE SEQUENCE [LARGE SCALE GENOMIC DNA]</scope>
    <source>
        <strain evidence="8">Teg-2019</strain>
        <tissue evidence="8">Adductor muscle</tissue>
    </source>
</reference>
<evidence type="ECO:0000256" key="1">
    <source>
        <dbReference type="ARBA" id="ARBA00004651"/>
    </source>
</evidence>